<dbReference type="Pfam" id="PF03564">
    <property type="entry name" value="DUF1759"/>
    <property type="match status" value="1"/>
</dbReference>
<dbReference type="RefSeq" id="XP_015188714.1">
    <property type="nucleotide sequence ID" value="XM_015333228.1"/>
</dbReference>
<gene>
    <name evidence="3" type="primary">LOC107072912</name>
</gene>
<dbReference type="InterPro" id="IPR005312">
    <property type="entry name" value="DUF1759"/>
</dbReference>
<dbReference type="PANTHER" id="PTHR22954">
    <property type="entry name" value="RETROVIRAL PROTEASE-RELATED"/>
    <property type="match status" value="1"/>
</dbReference>
<name>A0ABM1J8C6_POLDO</name>
<evidence type="ECO:0000313" key="3">
    <source>
        <dbReference type="RefSeq" id="XP_015188714.1"/>
    </source>
</evidence>
<dbReference type="Proteomes" id="UP000694924">
    <property type="component" value="Unplaced"/>
</dbReference>
<proteinExistence type="predicted"/>
<dbReference type="PANTHER" id="PTHR22954:SF3">
    <property type="entry name" value="PROTEIN CBG08539"/>
    <property type="match status" value="1"/>
</dbReference>
<feature type="region of interest" description="Disordered" evidence="1">
    <location>
        <begin position="236"/>
        <end position="256"/>
    </location>
</feature>
<protein>
    <submittedName>
        <fullName evidence="3">Uncharacterized protein LOC107072912</fullName>
    </submittedName>
</protein>
<evidence type="ECO:0000313" key="2">
    <source>
        <dbReference type="Proteomes" id="UP000694924"/>
    </source>
</evidence>
<organism evidence="2 3">
    <name type="scientific">Polistes dominula</name>
    <name type="common">European paper wasp</name>
    <name type="synonym">Vespa dominula</name>
    <dbReference type="NCBI Taxonomy" id="743375"/>
    <lineage>
        <taxon>Eukaryota</taxon>
        <taxon>Metazoa</taxon>
        <taxon>Ecdysozoa</taxon>
        <taxon>Arthropoda</taxon>
        <taxon>Hexapoda</taxon>
        <taxon>Insecta</taxon>
        <taxon>Pterygota</taxon>
        <taxon>Neoptera</taxon>
        <taxon>Endopterygota</taxon>
        <taxon>Hymenoptera</taxon>
        <taxon>Apocrita</taxon>
        <taxon>Aculeata</taxon>
        <taxon>Vespoidea</taxon>
        <taxon>Vespidae</taxon>
        <taxon>Polistinae</taxon>
        <taxon>Polistini</taxon>
        <taxon>Polistes</taxon>
    </lineage>
</organism>
<sequence length="300" mass="34459">MALQKQLEQLEQKREVGGVDSLNPIIERYFAIGDKFYSGDTAAVSNTNGSHGDDGTTNTRDQQIRLRRIEIPKFDGDIGKWIQFKRSFMTLVDARTDMSDLEKHIYFREALTGRALQTIATYAPTGQNYKNAWEILLKTFDRQRMLLARAIDAFIDTPRPKNMSIEEMTRLAGDLRANADTITSFNIPHALMVRLGERILPRDLRQEWDKQLDADNYPTMNQLCDFVNEYTLRSVASSNTPSTSGNEPHAKRRHTDTMTLRPLKRQETHITRTFLTRTLTNCLLCKRDKHLFTNAPGTMT</sequence>
<accession>A0ABM1J8C6</accession>
<keyword evidence="2" id="KW-1185">Reference proteome</keyword>
<reference evidence="3" key="1">
    <citation type="submission" date="2025-08" db="UniProtKB">
        <authorList>
            <consortium name="RefSeq"/>
        </authorList>
    </citation>
    <scope>IDENTIFICATION</scope>
    <source>
        <tissue evidence="3">Whole body</tissue>
    </source>
</reference>
<dbReference type="GeneID" id="107072912"/>
<evidence type="ECO:0000256" key="1">
    <source>
        <dbReference type="SAM" id="MobiDB-lite"/>
    </source>
</evidence>
<feature type="compositionally biased region" description="Polar residues" evidence="1">
    <location>
        <begin position="236"/>
        <end position="246"/>
    </location>
</feature>